<keyword evidence="3" id="KW-1185">Reference proteome</keyword>
<name>A0A7Y0Q6B4_9GAMM</name>
<dbReference type="EMBL" id="JABBXH010000001">
    <property type="protein sequence ID" value="NMP30647.1"/>
    <property type="molecule type" value="Genomic_DNA"/>
</dbReference>
<evidence type="ECO:0000313" key="2">
    <source>
        <dbReference type="EMBL" id="NMP30647.1"/>
    </source>
</evidence>
<feature type="transmembrane region" description="Helical" evidence="1">
    <location>
        <begin position="68"/>
        <end position="93"/>
    </location>
</feature>
<keyword evidence="1" id="KW-0812">Transmembrane</keyword>
<feature type="transmembrane region" description="Helical" evidence="1">
    <location>
        <begin position="140"/>
        <end position="163"/>
    </location>
</feature>
<dbReference type="InterPro" id="IPR007498">
    <property type="entry name" value="PqiA-like"/>
</dbReference>
<gene>
    <name evidence="2" type="ORF">HII17_03645</name>
</gene>
<proteinExistence type="predicted"/>
<dbReference type="AlphaFoldDB" id="A0A7Y0Q6B4"/>
<protein>
    <submittedName>
        <fullName evidence="2">Paraquat-inducible protein A</fullName>
    </submittedName>
</protein>
<dbReference type="Proteomes" id="UP000568664">
    <property type="component" value="Unassembled WGS sequence"/>
</dbReference>
<keyword evidence="1" id="KW-0472">Membrane</keyword>
<sequence length="178" mass="19804">MVCKRCGAKLYECKTNSIDRTLALSLAGLILALPAMSLPIIGVGAVGLLNYSSLLECIHQLINNGYQGIALCIFLFTIAIPVVRLFAATYITWSIKFNRVTPALLNFFRSYHQLDSWTMLHVFLLGIVVSMYKLVDLAELHVGVGFIAFVSLLICSTTISVTLDHHLIWDRLEQSLDE</sequence>
<dbReference type="RefSeq" id="WP_169073935.1">
    <property type="nucleotide sequence ID" value="NZ_JABBXH010000001.1"/>
</dbReference>
<reference evidence="2 3" key="1">
    <citation type="submission" date="2020-04" db="EMBL/GenBank/DDBJ databases">
        <title>Thalassotalea sp. M1531, isolated from the surface of marine red alga.</title>
        <authorList>
            <person name="Pang L."/>
            <person name="Lu D.-C."/>
        </authorList>
    </citation>
    <scope>NUCLEOTIDE SEQUENCE [LARGE SCALE GENOMIC DNA]</scope>
    <source>
        <strain evidence="2 3">M1531</strain>
    </source>
</reference>
<accession>A0A7Y0Q6B4</accession>
<comment type="caution">
    <text evidence="2">The sequence shown here is derived from an EMBL/GenBank/DDBJ whole genome shotgun (WGS) entry which is preliminary data.</text>
</comment>
<evidence type="ECO:0000313" key="3">
    <source>
        <dbReference type="Proteomes" id="UP000568664"/>
    </source>
</evidence>
<keyword evidence="1" id="KW-1133">Transmembrane helix</keyword>
<feature type="transmembrane region" description="Helical" evidence="1">
    <location>
        <begin position="21"/>
        <end position="48"/>
    </location>
</feature>
<organism evidence="2 3">
    <name type="scientific">Thalassotalea algicola</name>
    <dbReference type="NCBI Taxonomy" id="2716224"/>
    <lineage>
        <taxon>Bacteria</taxon>
        <taxon>Pseudomonadati</taxon>
        <taxon>Pseudomonadota</taxon>
        <taxon>Gammaproteobacteria</taxon>
        <taxon>Alteromonadales</taxon>
        <taxon>Colwelliaceae</taxon>
        <taxon>Thalassotalea</taxon>
    </lineage>
</organism>
<evidence type="ECO:0000256" key="1">
    <source>
        <dbReference type="SAM" id="Phobius"/>
    </source>
</evidence>
<dbReference type="Pfam" id="PF04403">
    <property type="entry name" value="PqiA"/>
    <property type="match status" value="1"/>
</dbReference>